<dbReference type="EMBL" id="JH692063">
    <property type="protein sequence ID" value="EIP87306.1"/>
    <property type="molecule type" value="Genomic_DNA"/>
</dbReference>
<gene>
    <name evidence="2" type="ORF">A33K_15323</name>
</gene>
<accession>A0ABN0G5D5</accession>
<dbReference type="Proteomes" id="UP000004682">
    <property type="component" value="Unassembled WGS sequence"/>
</dbReference>
<proteinExistence type="predicted"/>
<protein>
    <submittedName>
        <fullName evidence="2">Uncharacterized protein</fullName>
    </submittedName>
</protein>
<feature type="region of interest" description="Disordered" evidence="1">
    <location>
        <begin position="32"/>
        <end position="51"/>
    </location>
</feature>
<evidence type="ECO:0000256" key="1">
    <source>
        <dbReference type="SAM" id="MobiDB-lite"/>
    </source>
</evidence>
<keyword evidence="3" id="KW-1185">Reference proteome</keyword>
<name>A0ABN0G5D5_9BURK</name>
<evidence type="ECO:0000313" key="2">
    <source>
        <dbReference type="EMBL" id="EIP87306.1"/>
    </source>
</evidence>
<sequence>MGRARNVAPKRHWPRVRFEQAFVFHSLMHNADDKQPLGRTRHHSSPASESRFRVPFSSPVFESRFRARSSPSVMFAAARSDLSFRPPSSSVIPVSSAQLASSRIARRSTARRFARAG</sequence>
<organism evidence="2 3">
    <name type="scientific">Burkholderia humptydooensis MSMB43</name>
    <dbReference type="NCBI Taxonomy" id="441157"/>
    <lineage>
        <taxon>Bacteria</taxon>
        <taxon>Pseudomonadati</taxon>
        <taxon>Pseudomonadota</taxon>
        <taxon>Betaproteobacteria</taxon>
        <taxon>Burkholderiales</taxon>
        <taxon>Burkholderiaceae</taxon>
        <taxon>Burkholderia</taxon>
        <taxon>pseudomallei group</taxon>
    </lineage>
</organism>
<reference evidence="3" key="1">
    <citation type="journal article" date="2012" name="J. Bacteriol.">
        <title>Revised Genome Sequence of Burkholderia thailandensis MSMB43 with Improved Annotation.</title>
        <authorList>
            <person name="Zhuo Y."/>
            <person name="Liu L."/>
            <person name="Wang Q."/>
            <person name="Liu X."/>
            <person name="Ren B."/>
            <person name="Liu M."/>
            <person name="Ni P."/>
            <person name="Cheng Y.Q."/>
            <person name="Zhang L."/>
        </authorList>
    </citation>
    <scope>NUCLEOTIDE SEQUENCE [LARGE SCALE GENOMIC DNA]</scope>
    <source>
        <strain evidence="3">MSMB43</strain>
    </source>
</reference>
<evidence type="ECO:0000313" key="3">
    <source>
        <dbReference type="Proteomes" id="UP000004682"/>
    </source>
</evidence>